<comment type="caution">
    <text evidence="1">The sequence shown here is derived from an EMBL/GenBank/DDBJ whole genome shotgun (WGS) entry which is preliminary data.</text>
</comment>
<evidence type="ECO:0008006" key="3">
    <source>
        <dbReference type="Google" id="ProtNLM"/>
    </source>
</evidence>
<dbReference type="EMBL" id="MOXJ01000007">
    <property type="protein sequence ID" value="PDO10940.1"/>
    <property type="molecule type" value="Genomic_DNA"/>
</dbReference>
<protein>
    <recommendedName>
        <fullName evidence="3">Squalene cyclase C-terminal domain-containing protein</fullName>
    </recommendedName>
</protein>
<dbReference type="InterPro" id="IPR008930">
    <property type="entry name" value="Terpenoid_cyclase/PrenylTrfase"/>
</dbReference>
<sequence>MDGGAENAFWLRELETLFDGFADWLRGQYDPKSGGFFYARSSKASGRFSPDIESTAQAIHILDRVGALDGQSDLVKERFVCFFQKRQDPETGCFYDADPRMRKDEVMVARALGYATGVLTRLGAGWPYPSPNPRRGAPAWMRSPEAFGRWVRDVDLSHSWRGCDRLSCSAVYLAALAPQERAPYLEAMFAYLERVQDAATGFWGGGSGYVRVSGAFKLHTFYARFGEPVPRAARLLDSVVDVVRDEAATDMCYVRNAVHLVASLGPTVRPGRTADVGELIAKTVRHLRAFKRDDGGFSREMHRSVPAPNVAQVKEGETYPDMPEPVVLGEGAAEGDMNAGTQAVLVRRLCYRLAGVPEPPLPGDWQLEE</sequence>
<dbReference type="SUPFAM" id="SSF48239">
    <property type="entry name" value="Terpenoid cyclases/Protein prenyltransferases"/>
    <property type="match status" value="1"/>
</dbReference>
<gene>
    <name evidence="1" type="ORF">BLM47_04510</name>
</gene>
<name>A0A2A6E1C4_9BACL</name>
<organism evidence="1 2">
    <name type="scientific">Candidatus Reconcilbacillus cellulovorans</name>
    <dbReference type="NCBI Taxonomy" id="1906605"/>
    <lineage>
        <taxon>Bacteria</taxon>
        <taxon>Bacillati</taxon>
        <taxon>Bacillota</taxon>
        <taxon>Bacilli</taxon>
        <taxon>Bacillales</taxon>
        <taxon>Paenibacillaceae</taxon>
        <taxon>Candidatus Reconcilbacillus</taxon>
    </lineage>
</organism>
<dbReference type="AlphaFoldDB" id="A0A2A6E1C4"/>
<evidence type="ECO:0000313" key="1">
    <source>
        <dbReference type="EMBL" id="PDO10940.1"/>
    </source>
</evidence>
<dbReference type="Proteomes" id="UP000243688">
    <property type="component" value="Unassembled WGS sequence"/>
</dbReference>
<reference evidence="1 2" key="1">
    <citation type="submission" date="2016-12" db="EMBL/GenBank/DDBJ databases">
        <title>Candidatus Reconcilibacillus cellulovorans genome.</title>
        <authorList>
            <person name="Kolinko S."/>
            <person name="Wu Y.-W."/>
            <person name="Tachea F."/>
            <person name="Denzel E."/>
            <person name="Hiras J."/>
            <person name="Baecker N."/>
            <person name="Chan L.J."/>
            <person name="Eichorst S.A."/>
            <person name="Frey D."/>
            <person name="Adams P.D."/>
            <person name="Pray T."/>
            <person name="Tanjore D."/>
            <person name="Petzold C.J."/>
            <person name="Gladden J.M."/>
            <person name="Simmons B.A."/>
            <person name="Singer S.W."/>
        </authorList>
    </citation>
    <scope>NUCLEOTIDE SEQUENCE [LARGE SCALE GENOMIC DNA]</scope>
    <source>
        <strain evidence="1">JTherm</strain>
    </source>
</reference>
<accession>A0A2A6E1C4</accession>
<proteinExistence type="predicted"/>
<evidence type="ECO:0000313" key="2">
    <source>
        <dbReference type="Proteomes" id="UP000243688"/>
    </source>
</evidence>